<evidence type="ECO:0000256" key="6">
    <source>
        <dbReference type="SAM" id="Phobius"/>
    </source>
</evidence>
<proteinExistence type="predicted"/>
<evidence type="ECO:0000259" key="7">
    <source>
        <dbReference type="Pfam" id="PF02687"/>
    </source>
</evidence>
<keyword evidence="3 6" id="KW-0812">Transmembrane</keyword>
<dbReference type="InterPro" id="IPR003838">
    <property type="entry name" value="ABC3_permease_C"/>
</dbReference>
<feature type="transmembrane region" description="Helical" evidence="6">
    <location>
        <begin position="322"/>
        <end position="343"/>
    </location>
</feature>
<feature type="transmembrane region" description="Helical" evidence="6">
    <location>
        <begin position="363"/>
        <end position="384"/>
    </location>
</feature>
<dbReference type="EMBL" id="JAQFWQ010000011">
    <property type="protein sequence ID" value="MDA2810207.1"/>
    <property type="molecule type" value="Genomic_DNA"/>
</dbReference>
<keyword evidence="4 6" id="KW-1133">Transmembrane helix</keyword>
<feature type="transmembrane region" description="Helical" evidence="6">
    <location>
        <begin position="767"/>
        <end position="789"/>
    </location>
</feature>
<dbReference type="PANTHER" id="PTHR30287:SF2">
    <property type="entry name" value="BLL1001 PROTEIN"/>
    <property type="match status" value="1"/>
</dbReference>
<feature type="domain" description="ABC3 transporter permease C-terminal" evidence="7">
    <location>
        <begin position="273"/>
        <end position="376"/>
    </location>
</feature>
<evidence type="ECO:0000256" key="4">
    <source>
        <dbReference type="ARBA" id="ARBA00022989"/>
    </source>
</evidence>
<dbReference type="RefSeq" id="WP_270684213.1">
    <property type="nucleotide sequence ID" value="NZ_JAQFWQ010000011.1"/>
</dbReference>
<organism evidence="8 9">
    <name type="scientific">Nocardiopsis endophytica</name>
    <dbReference type="NCBI Taxonomy" id="3018445"/>
    <lineage>
        <taxon>Bacteria</taxon>
        <taxon>Bacillati</taxon>
        <taxon>Actinomycetota</taxon>
        <taxon>Actinomycetes</taxon>
        <taxon>Streptosporangiales</taxon>
        <taxon>Nocardiopsidaceae</taxon>
        <taxon>Nocardiopsis</taxon>
    </lineage>
</organism>
<feature type="transmembrane region" description="Helical" evidence="6">
    <location>
        <begin position="265"/>
        <end position="290"/>
    </location>
</feature>
<evidence type="ECO:0000256" key="5">
    <source>
        <dbReference type="ARBA" id="ARBA00023136"/>
    </source>
</evidence>
<reference evidence="8 9" key="1">
    <citation type="submission" date="2023-01" db="EMBL/GenBank/DDBJ databases">
        <title>Draft genome sequence of Nocardiopsis sp. RSe5-2 isolated from halophytes.</title>
        <authorList>
            <person name="Duangmal K."/>
            <person name="Chantavorakit T."/>
        </authorList>
    </citation>
    <scope>NUCLEOTIDE SEQUENCE [LARGE SCALE GENOMIC DNA]</scope>
    <source>
        <strain evidence="8 9">RSe5-2</strain>
    </source>
</reference>
<evidence type="ECO:0000256" key="2">
    <source>
        <dbReference type="ARBA" id="ARBA00022475"/>
    </source>
</evidence>
<name>A0ABT4U1G7_9ACTN</name>
<keyword evidence="5 6" id="KW-0472">Membrane</keyword>
<dbReference type="PANTHER" id="PTHR30287">
    <property type="entry name" value="MEMBRANE COMPONENT OF PREDICTED ABC SUPERFAMILY METABOLITE UPTAKE TRANSPORTER"/>
    <property type="match status" value="1"/>
</dbReference>
<evidence type="ECO:0000313" key="9">
    <source>
        <dbReference type="Proteomes" id="UP001527866"/>
    </source>
</evidence>
<evidence type="ECO:0000256" key="3">
    <source>
        <dbReference type="ARBA" id="ARBA00022692"/>
    </source>
</evidence>
<comment type="caution">
    <text evidence="8">The sequence shown here is derived from an EMBL/GenBank/DDBJ whole genome shotgun (WGS) entry which is preliminary data.</text>
</comment>
<gene>
    <name evidence="8" type="ORF">O4J56_06110</name>
</gene>
<feature type="transmembrane region" description="Helical" evidence="6">
    <location>
        <begin position="447"/>
        <end position="468"/>
    </location>
</feature>
<feature type="transmembrane region" description="Helical" evidence="6">
    <location>
        <begin position="21"/>
        <end position="44"/>
    </location>
</feature>
<comment type="subcellular location">
    <subcellularLocation>
        <location evidence="1">Cell membrane</location>
        <topology evidence="1">Multi-pass membrane protein</topology>
    </subcellularLocation>
</comment>
<protein>
    <submittedName>
        <fullName evidence="8">FtsX-like permease family protein</fullName>
    </submittedName>
</protein>
<keyword evidence="9" id="KW-1185">Reference proteome</keyword>
<feature type="transmembrane region" description="Helical" evidence="6">
    <location>
        <begin position="716"/>
        <end position="736"/>
    </location>
</feature>
<feature type="domain" description="ABC3 transporter permease C-terminal" evidence="7">
    <location>
        <begin position="672"/>
        <end position="792"/>
    </location>
</feature>
<evidence type="ECO:0000313" key="8">
    <source>
        <dbReference type="EMBL" id="MDA2810207.1"/>
    </source>
</evidence>
<evidence type="ECO:0000256" key="1">
    <source>
        <dbReference type="ARBA" id="ARBA00004651"/>
    </source>
</evidence>
<dbReference type="Proteomes" id="UP001527866">
    <property type="component" value="Unassembled WGS sequence"/>
</dbReference>
<dbReference type="Pfam" id="PF02687">
    <property type="entry name" value="FtsX"/>
    <property type="match status" value="2"/>
</dbReference>
<accession>A0ABT4U1G7</accession>
<dbReference type="InterPro" id="IPR038766">
    <property type="entry name" value="Membrane_comp_ABC_pdt"/>
</dbReference>
<sequence length="800" mass="84226">MITRALLHLRHVGNDLSRDKGVNLALAAVLVLSAFLMATGAMVMERVVGSVDQLFEEARPPHFLQMHSGDYDPGALESFAERHPDVEAWLIEDMLGYDGAALSWSRASDGESGDFSDSLIDNLFVTQNDGFDLLLDGTGAAPRPSPGEVYVPVAYQQAYDLRAGDELTVETDAGSRGFRIEGFVRDAQMGSSLNASTRVLVSEEDFRELGRAGGGAPEIIAEFRLADPSAAADFQRTYEADDALPKNGQAVTFDMIRLINAVGDGLPAVALVFASLVLIAIAVLSVRFVIHGTLEGEVREIGAMKAVGIPDRSIMGLYLTKYGVMASAACVVGGALAVVATGLLTRGVEANFSQAPPGAATVLVPVAALAAVFVFVMAVCRGVLGRVARMQVVNALVHGSLLDERREARRARRRARRLRPSALGSRRGRAVNRRLALLDLRAERGRWILLPVVFSLAAVLMVLPMNLLSTFASPGFGAYLGVPDSGVRADVRFADDVEAVHADVVEGMRGDDRLTDVRSFGNVLMEAEDADGPVNLRVDVGDHRRAAVEYLEGGRPESGEIALSLLNAERFGVSVGDELVVDGGDGAAPLTVSGVYQDVSSAGYTAKMQGEPPSGADAYVVFADMAGEEAPGDVAAEYEERFPSASVIPMREYIQQTMSYATDALRGAAVLSAVFGLGVALLITSLFLRLVLSRDRGKTGLLSAIGLSSGEIVGQVWLKVLVAAAAGTAIGVVFAATAGESLAGALVASAGLGIGELTFIPDPLIAYAAYPIALMGAALLGTLILTAPLRRADKSSWLGQ</sequence>
<feature type="transmembrane region" description="Helical" evidence="6">
    <location>
        <begin position="668"/>
        <end position="692"/>
    </location>
</feature>
<keyword evidence="2" id="KW-1003">Cell membrane</keyword>